<dbReference type="AlphaFoldDB" id="A0A8D8LX34"/>
<feature type="compositionally biased region" description="Basic and acidic residues" evidence="1">
    <location>
        <begin position="369"/>
        <end position="380"/>
    </location>
</feature>
<dbReference type="InterPro" id="IPR031941">
    <property type="entry name" value="DUF4773"/>
</dbReference>
<feature type="region of interest" description="Disordered" evidence="1">
    <location>
        <begin position="222"/>
        <end position="347"/>
    </location>
</feature>
<feature type="compositionally biased region" description="Basic and acidic residues" evidence="1">
    <location>
        <begin position="410"/>
        <end position="422"/>
    </location>
</feature>
<feature type="compositionally biased region" description="Polar residues" evidence="1">
    <location>
        <begin position="865"/>
        <end position="876"/>
    </location>
</feature>
<feature type="chain" id="PRO_5034574240" description="DUF4773 domain-containing protein" evidence="2">
    <location>
        <begin position="25"/>
        <end position="876"/>
    </location>
</feature>
<evidence type="ECO:0000256" key="2">
    <source>
        <dbReference type="SAM" id="SignalP"/>
    </source>
</evidence>
<proteinExistence type="predicted"/>
<dbReference type="Pfam" id="PF15998">
    <property type="entry name" value="DUF4773"/>
    <property type="match status" value="1"/>
</dbReference>
<evidence type="ECO:0000259" key="3">
    <source>
        <dbReference type="Pfam" id="PF15998"/>
    </source>
</evidence>
<feature type="signal peptide" evidence="2">
    <location>
        <begin position="1"/>
        <end position="24"/>
    </location>
</feature>
<accession>A0A8D8LX34</accession>
<keyword evidence="2" id="KW-0732">Signal</keyword>
<feature type="compositionally biased region" description="Polar residues" evidence="1">
    <location>
        <begin position="42"/>
        <end position="51"/>
    </location>
</feature>
<feature type="compositionally biased region" description="Acidic residues" evidence="1">
    <location>
        <begin position="163"/>
        <end position="172"/>
    </location>
</feature>
<feature type="region of interest" description="Disordered" evidence="1">
    <location>
        <begin position="437"/>
        <end position="458"/>
    </location>
</feature>
<feature type="region of interest" description="Disordered" evidence="1">
    <location>
        <begin position="160"/>
        <end position="201"/>
    </location>
</feature>
<sequence>MRYPFAMILRLVVCVIICATTISGYSVSEEESELDDPAPTVVPSTASTLNQDKPVATGKQNKSIRPDSETDPSNPYNDEIPLKAVKYKNYGYFNPSVATIKISKQLAAAKPDAFAGQAVPAAGPAGVQFKQNRNVQAQILGFDGTSAAVGPKFHFQRRLGDSEQMEVEEEGDSVNVRDLNRKTKPTDYTSGRSSEPLYSRKTDRSKYITIIDSPRATLNTEDVKPFTSSKRKSVPRVLSARVGGSRRSYERNLKSDTISAEKDDFERGPDKPESVSEKSKSSTGKKNVEVDSLAEKDDADVEKEMVGQNAFGTKSDKKETKEVEVTADNPAETFSSRQQPVKLKSHWKAPVQYPALAFLRKRPGSVDSGNDRNAENESEKRRRIIDEEDEENHDDSFDENVAENDASASSHHEVPGEDVAEFDRQYRRLSRVRPFSARGHRRLQKRSLDDDLEHRNNQENIETMDPFEPTLNHPEEMENTGFIPTPLPGMVYLNESSQNDTKDTNPKTKEGPTGPPSVFLPTRPPESEEDNLYVVDDTHKESSANKTEGHEGGSGNLSTYYSEDVNGTKASSGSTMIFVTAPTTEFTIEDFINAFANATEHTNRHRDPTENDATIPLHKSAVESVNSSASNHFLALEPHFSSSSSPLDLESPREIKYPCTCDNGKCGCCTGRLLSNFNLNLPSRGCLNITYIPEDFEFNVKMTYNDRTLVQRRVSGKNPRPMCVPLPRISGRAQACVKMSNVYLVGRNVHLCLDLEARVQNEELFKVSFDCIRMGTNGIKWIKPEDGGGLGPPPVVEGPTPDDYDAIVAAEGDEITSAKRSDKKKPGANKEKINKKKKEKEEEEAEDDGPPVSSTIALIGEDAFHSTSQHLQNIFR</sequence>
<protein>
    <recommendedName>
        <fullName evidence="3">DUF4773 domain-containing protein</fullName>
    </recommendedName>
</protein>
<feature type="domain" description="DUF4773" evidence="3">
    <location>
        <begin position="658"/>
        <end position="778"/>
    </location>
</feature>
<feature type="region of interest" description="Disordered" evidence="1">
    <location>
        <begin position="29"/>
        <end position="79"/>
    </location>
</feature>
<name>A0A8D8LX34_9HEMI</name>
<evidence type="ECO:0000256" key="1">
    <source>
        <dbReference type="SAM" id="MobiDB-lite"/>
    </source>
</evidence>
<feature type="region of interest" description="Disordered" evidence="1">
    <location>
        <begin position="783"/>
        <end position="876"/>
    </location>
</feature>
<dbReference type="PANTHER" id="PTHR36299:SF4">
    <property type="entry name" value="GH07892P-RELATED"/>
    <property type="match status" value="1"/>
</dbReference>
<feature type="region of interest" description="Disordered" evidence="1">
    <location>
        <begin position="493"/>
        <end position="529"/>
    </location>
</feature>
<feature type="compositionally biased region" description="Basic and acidic residues" evidence="1">
    <location>
        <begin position="500"/>
        <end position="510"/>
    </location>
</feature>
<feature type="compositionally biased region" description="Basic and acidic residues" evidence="1">
    <location>
        <begin position="816"/>
        <end position="832"/>
    </location>
</feature>
<evidence type="ECO:0000313" key="4">
    <source>
        <dbReference type="EMBL" id="CAG6614118.1"/>
    </source>
</evidence>
<feature type="compositionally biased region" description="Acidic residues" evidence="1">
    <location>
        <begin position="386"/>
        <end position="402"/>
    </location>
</feature>
<feature type="compositionally biased region" description="Basic and acidic residues" evidence="1">
    <location>
        <begin position="446"/>
        <end position="457"/>
    </location>
</feature>
<reference evidence="4" key="1">
    <citation type="submission" date="2021-05" db="EMBL/GenBank/DDBJ databases">
        <authorList>
            <person name="Alioto T."/>
            <person name="Alioto T."/>
            <person name="Gomez Garrido J."/>
        </authorList>
    </citation>
    <scope>NUCLEOTIDE SEQUENCE</scope>
</reference>
<feature type="compositionally biased region" description="Basic and acidic residues" evidence="1">
    <location>
        <begin position="314"/>
        <end position="324"/>
    </location>
</feature>
<feature type="region of interest" description="Disordered" evidence="1">
    <location>
        <begin position="359"/>
        <end position="422"/>
    </location>
</feature>
<organism evidence="4">
    <name type="scientific">Cacopsylla melanoneura</name>
    <dbReference type="NCBI Taxonomy" id="428564"/>
    <lineage>
        <taxon>Eukaryota</taxon>
        <taxon>Metazoa</taxon>
        <taxon>Ecdysozoa</taxon>
        <taxon>Arthropoda</taxon>
        <taxon>Hexapoda</taxon>
        <taxon>Insecta</taxon>
        <taxon>Pterygota</taxon>
        <taxon>Neoptera</taxon>
        <taxon>Paraneoptera</taxon>
        <taxon>Hemiptera</taxon>
        <taxon>Sternorrhyncha</taxon>
        <taxon>Psylloidea</taxon>
        <taxon>Psyllidae</taxon>
        <taxon>Psyllinae</taxon>
        <taxon>Cacopsylla</taxon>
    </lineage>
</organism>
<dbReference type="EMBL" id="HBUF01029391">
    <property type="protein sequence ID" value="CAG6614118.1"/>
    <property type="molecule type" value="Transcribed_RNA"/>
</dbReference>
<dbReference type="PANTHER" id="PTHR36299">
    <property type="entry name" value="AGAP008005-PA"/>
    <property type="match status" value="1"/>
</dbReference>
<feature type="compositionally biased region" description="Basic and acidic residues" evidence="1">
    <location>
        <begin position="247"/>
        <end position="296"/>
    </location>
</feature>